<dbReference type="SMART" id="SM00853">
    <property type="entry name" value="MutL_C"/>
    <property type="match status" value="1"/>
</dbReference>
<dbReference type="EMBL" id="HG937694">
    <property type="protein sequence ID" value="CDP37465.1"/>
    <property type="molecule type" value="Genomic_DNA"/>
</dbReference>
<dbReference type="InterPro" id="IPR002099">
    <property type="entry name" value="MutL/Mlh/PMS"/>
</dbReference>
<proteinExistence type="inferred from homology"/>
<dbReference type="InterPro" id="IPR037198">
    <property type="entry name" value="MutL_C_sf"/>
</dbReference>
<dbReference type="PANTHER" id="PTHR10073:SF52">
    <property type="entry name" value="MISMATCH REPAIR ENDONUCLEASE PMS2"/>
    <property type="match status" value="1"/>
</dbReference>
<feature type="region of interest" description="Disordered" evidence="3">
    <location>
        <begin position="405"/>
        <end position="630"/>
    </location>
</feature>
<dbReference type="PROSITE" id="PS00058">
    <property type="entry name" value="DNA_MISMATCH_REPAIR_1"/>
    <property type="match status" value="1"/>
</dbReference>
<feature type="domain" description="MutL C-terminal dimerisation" evidence="4">
    <location>
        <begin position="729"/>
        <end position="880"/>
    </location>
</feature>
<dbReference type="Pfam" id="PF01119">
    <property type="entry name" value="DNA_mis_repair"/>
    <property type="match status" value="1"/>
</dbReference>
<dbReference type="PANTHER" id="PTHR10073">
    <property type="entry name" value="DNA MISMATCH REPAIR PROTEIN MLH, PMS, MUTL"/>
    <property type="match status" value="1"/>
</dbReference>
<keyword evidence="2" id="KW-0227">DNA damage</keyword>
<dbReference type="InterPro" id="IPR042120">
    <property type="entry name" value="MutL_C_dimsub"/>
</dbReference>
<dbReference type="InterPro" id="IPR014762">
    <property type="entry name" value="DNA_mismatch_repair_CS"/>
</dbReference>
<dbReference type="GO" id="GO:0016887">
    <property type="term" value="F:ATP hydrolysis activity"/>
    <property type="evidence" value="ECO:0007669"/>
    <property type="project" value="InterPro"/>
</dbReference>
<dbReference type="GO" id="GO:0061982">
    <property type="term" value="P:meiosis I cell cycle process"/>
    <property type="evidence" value="ECO:0007669"/>
    <property type="project" value="UniProtKB-ARBA"/>
</dbReference>
<dbReference type="SUPFAM" id="SSF118116">
    <property type="entry name" value="DNA mismatch repair protein MutL"/>
    <property type="match status" value="1"/>
</dbReference>
<feature type="compositionally biased region" description="Acidic residues" evidence="3">
    <location>
        <begin position="414"/>
        <end position="459"/>
    </location>
</feature>
<dbReference type="FunFam" id="3.30.565.10:FF:000017">
    <property type="entry name" value="PMS1 homolog 1, mismatch repair system component"/>
    <property type="match status" value="1"/>
</dbReference>
<dbReference type="InterPro" id="IPR020568">
    <property type="entry name" value="Ribosomal_Su5_D2-typ_SF"/>
</dbReference>
<dbReference type="NCBIfam" id="TIGR00585">
    <property type="entry name" value="mutl"/>
    <property type="match status" value="1"/>
</dbReference>
<reference evidence="6" key="2">
    <citation type="submission" date="2014-06" db="EMBL/GenBank/DDBJ databases">
        <title>The complete genome of Blastobotrys (Arxula) adeninivorans LS3 - a yeast of biotechnological interest.</title>
        <authorList>
            <person name="Kunze G."/>
            <person name="Gaillardin C."/>
            <person name="Czernicka M."/>
            <person name="Durrens P."/>
            <person name="Martin T."/>
            <person name="Boer E."/>
            <person name="Gabaldon T."/>
            <person name="Cruz J."/>
            <person name="Talla E."/>
            <person name="Marck C."/>
            <person name="Goffeau A."/>
            <person name="Barbe V."/>
            <person name="Baret P."/>
            <person name="Baronian K."/>
            <person name="Beier S."/>
            <person name="Bleykasten C."/>
            <person name="Bode R."/>
            <person name="Casaregola S."/>
            <person name="Despons L."/>
            <person name="Fairhead C."/>
            <person name="Giersberg M."/>
            <person name="Gierski P."/>
            <person name="Hahnel U."/>
            <person name="Hartmann A."/>
            <person name="Jankowska D."/>
            <person name="Jubin C."/>
            <person name="Jung P."/>
            <person name="Lafontaine I."/>
            <person name="Leh-Louis V."/>
            <person name="Lemaire M."/>
            <person name="Marcet-Houben M."/>
            <person name="Mascher M."/>
            <person name="Morel G."/>
            <person name="Richard G.-F."/>
            <person name="Riechen J."/>
            <person name="Sacerdot C."/>
            <person name="Sarkar A."/>
            <person name="Savel G."/>
            <person name="Schacherer J."/>
            <person name="Sherman D."/>
            <person name="Straub M.-L."/>
            <person name="Stein N."/>
            <person name="Thierry A."/>
            <person name="Trautwein-Schult A."/>
            <person name="Westhof E."/>
            <person name="Worch S."/>
            <person name="Dujon B."/>
            <person name="Souciet J.-L."/>
            <person name="Wincker P."/>
            <person name="Scholz U."/>
            <person name="Neuveglise N."/>
        </authorList>
    </citation>
    <scope>NUCLEOTIDE SEQUENCE</scope>
    <source>
        <strain evidence="6">LS3</strain>
    </source>
</reference>
<reference evidence="6" key="1">
    <citation type="submission" date="2014-02" db="EMBL/GenBank/DDBJ databases">
        <authorList>
            <person name="Genoscope - CEA"/>
        </authorList>
    </citation>
    <scope>NUCLEOTIDE SEQUENCE</scope>
    <source>
        <strain evidence="6">LS3</strain>
    </source>
</reference>
<dbReference type="InterPro" id="IPR014721">
    <property type="entry name" value="Ribsml_uS5_D2-typ_fold_subgr"/>
</dbReference>
<dbReference type="CDD" id="cd16926">
    <property type="entry name" value="HATPase_MutL-MLH-PMS-like"/>
    <property type="match status" value="1"/>
</dbReference>
<protein>
    <submittedName>
        <fullName evidence="6">ARAD1D12122p</fullName>
    </submittedName>
</protein>
<dbReference type="SMART" id="SM01340">
    <property type="entry name" value="DNA_mis_repair"/>
    <property type="match status" value="1"/>
</dbReference>
<feature type="compositionally biased region" description="Basic and acidic residues" evidence="3">
    <location>
        <begin position="460"/>
        <end position="473"/>
    </location>
</feature>
<comment type="similarity">
    <text evidence="1">Belongs to the DNA mismatch repair MutL/HexB family.</text>
</comment>
<gene>
    <name evidence="6" type="ORF">GNLVRS02_ARAD1D12122g</name>
</gene>
<dbReference type="GO" id="GO:0005524">
    <property type="term" value="F:ATP binding"/>
    <property type="evidence" value="ECO:0007669"/>
    <property type="project" value="InterPro"/>
</dbReference>
<feature type="compositionally biased region" description="Basic and acidic residues" evidence="3">
    <location>
        <begin position="615"/>
        <end position="629"/>
    </location>
</feature>
<organism evidence="6">
    <name type="scientific">Blastobotrys adeninivorans</name>
    <name type="common">Yeast</name>
    <name type="synonym">Arxula adeninivorans</name>
    <dbReference type="NCBI Taxonomy" id="409370"/>
    <lineage>
        <taxon>Eukaryota</taxon>
        <taxon>Fungi</taxon>
        <taxon>Dikarya</taxon>
        <taxon>Ascomycota</taxon>
        <taxon>Saccharomycotina</taxon>
        <taxon>Dipodascomycetes</taxon>
        <taxon>Dipodascales</taxon>
        <taxon>Trichomonascaceae</taxon>
        <taxon>Blastobotrys</taxon>
    </lineage>
</organism>
<dbReference type="InterPro" id="IPR036890">
    <property type="entry name" value="HATPase_C_sf"/>
</dbReference>
<sequence>MPIKRIDNVDVHRIASGQVATSLAACVKELVENSLDAHSSTIEVRFRNYGLDAVEVVDNGDGIAKEDYSVIAHKYHTSKLESFEDLETVHTFGFRGEALSSICAISSLTIVTCTKEQVPKASKLKLNSLGEATSIDMVPGVKGTTITVEDLFKPLPVRRKDFEKNAKREYAKALTWLQAYAVICPAKIMVSNISPSSKKSVLFVSSGTPKQKISTLFGTSTFRTLLPFDLEITWMTKSVLNQLRTGSSQNEGHGRVEGFISQPVFGQGRQSADRQLFYINSRPCDLPQVAKVFNETYRQYNTVQMPFIIADLKLDTRCYDVNVSPDKREILLHDEYILLEALREQLTEFFENAGHTVPISDTPVISKPSGTQSKLSFLSNLGYGSDNSSQSSLSASRERYIDHEQELKEKDDEIPGQQEEEEEEEEEEEQEQEEQEDQEDQEDQDFEGEEDLEMEEEGKSEDVVDGHEDREQESPAGKEGSQESSKGLSEERELVIEEITVNHATGESVGEVSGEPVHASRVQQITHRESPKIRKSRKSSLEVESEDEDIPHTPPIKRKRHSFMEESESLPISLTNPAQNASDEEMEDSLKSSIALSVGCDESGLPQEEGEEEYEREHEHEHEHEHHADQGSLLQVDERIQAPQEFERKYSDVRKATKGKTLNLSSSMSFSASDIISGYKRQKACISESSKVQGFSNGVVRTEIQKDDGNAERMLDLTVKKDDFKKMRVIGQFNLGFILVIKQKPGNKGKDMFIVDQHASDEKYNFERYQRDTVIQKQPLVVPQPLKLSVVDELTLSNSVPILEMNGFTVRINPESPPGTKCSIASLPLSKSTVFDESDLMELLYLIQEDPGNKMVRCSKVRAMFAMRACRSSIMIGEPLAMNTMQRVVKNLAGLDKPWNCPHGRPTLRHLTTIDQWVGFDQDIINYIS</sequence>
<dbReference type="CDD" id="cd03484">
    <property type="entry name" value="MutL_Trans_hPMS_2_like"/>
    <property type="match status" value="1"/>
</dbReference>
<dbReference type="Gene3D" id="3.30.565.10">
    <property type="entry name" value="Histidine kinase-like ATPase, C-terminal domain"/>
    <property type="match status" value="1"/>
</dbReference>
<dbReference type="SUPFAM" id="SSF55874">
    <property type="entry name" value="ATPase domain of HSP90 chaperone/DNA topoisomerase II/histidine kinase"/>
    <property type="match status" value="1"/>
</dbReference>
<accession>A0A060T8K1</accession>
<feature type="domain" description="DNA mismatch repair protein S5" evidence="5">
    <location>
        <begin position="213"/>
        <end position="351"/>
    </location>
</feature>
<dbReference type="GO" id="GO:0030983">
    <property type="term" value="F:mismatched DNA binding"/>
    <property type="evidence" value="ECO:0007669"/>
    <property type="project" value="InterPro"/>
</dbReference>
<dbReference type="Pfam" id="PF08676">
    <property type="entry name" value="MutL_C"/>
    <property type="match status" value="1"/>
</dbReference>
<dbReference type="Gene3D" id="3.30.230.10">
    <property type="match status" value="1"/>
</dbReference>
<feature type="compositionally biased region" description="Polar residues" evidence="3">
    <location>
        <begin position="570"/>
        <end position="581"/>
    </location>
</feature>
<dbReference type="GO" id="GO:0006298">
    <property type="term" value="P:mismatch repair"/>
    <property type="evidence" value="ECO:0007669"/>
    <property type="project" value="InterPro"/>
</dbReference>
<dbReference type="SUPFAM" id="SSF54211">
    <property type="entry name" value="Ribosomal protein S5 domain 2-like"/>
    <property type="match status" value="1"/>
</dbReference>
<dbReference type="Pfam" id="PF13589">
    <property type="entry name" value="HATPase_c_3"/>
    <property type="match status" value="1"/>
</dbReference>
<evidence type="ECO:0000313" key="6">
    <source>
        <dbReference type="EMBL" id="CDP37465.1"/>
    </source>
</evidence>
<evidence type="ECO:0000259" key="4">
    <source>
        <dbReference type="SMART" id="SM00853"/>
    </source>
</evidence>
<evidence type="ECO:0000259" key="5">
    <source>
        <dbReference type="SMART" id="SM01340"/>
    </source>
</evidence>
<evidence type="ECO:0000256" key="3">
    <source>
        <dbReference type="SAM" id="MobiDB-lite"/>
    </source>
</evidence>
<dbReference type="InterPro" id="IPR014790">
    <property type="entry name" value="MutL_C"/>
</dbReference>
<dbReference type="PROSITE" id="PS51257">
    <property type="entry name" value="PROKAR_LIPOPROTEIN"/>
    <property type="match status" value="1"/>
</dbReference>
<dbReference type="GO" id="GO:0032389">
    <property type="term" value="C:MutLalpha complex"/>
    <property type="evidence" value="ECO:0007669"/>
    <property type="project" value="TreeGrafter"/>
</dbReference>
<evidence type="ECO:0000256" key="1">
    <source>
        <dbReference type="ARBA" id="ARBA00006082"/>
    </source>
</evidence>
<dbReference type="PhylomeDB" id="A0A060T8K1"/>
<dbReference type="Gene3D" id="3.30.1540.20">
    <property type="entry name" value="MutL, C-terminal domain, dimerisation subdomain"/>
    <property type="match status" value="2"/>
</dbReference>
<dbReference type="GO" id="GO:0140664">
    <property type="term" value="F:ATP-dependent DNA damage sensor activity"/>
    <property type="evidence" value="ECO:0007669"/>
    <property type="project" value="InterPro"/>
</dbReference>
<name>A0A060T8K1_BLAAD</name>
<dbReference type="InterPro" id="IPR013507">
    <property type="entry name" value="DNA_mismatch_S5_2-like"/>
</dbReference>
<dbReference type="AlphaFoldDB" id="A0A060T8K1"/>
<evidence type="ECO:0000256" key="2">
    <source>
        <dbReference type="ARBA" id="ARBA00022763"/>
    </source>
</evidence>
<dbReference type="InterPro" id="IPR038973">
    <property type="entry name" value="MutL/Mlh/Pms-like"/>
</dbReference>